<name>A0A5B7TXL9_9FLAO</name>
<keyword evidence="5" id="KW-1185">Reference proteome</keyword>
<dbReference type="Gene3D" id="3.40.630.30">
    <property type="match status" value="1"/>
</dbReference>
<accession>A0A5B7TXL9</accession>
<dbReference type="OrthoDB" id="7205533at2"/>
<dbReference type="CDD" id="cd04301">
    <property type="entry name" value="NAT_SF"/>
    <property type="match status" value="1"/>
</dbReference>
<organism evidence="4 5">
    <name type="scientific">Aureibaculum algae</name>
    <dbReference type="NCBI Taxonomy" id="2584122"/>
    <lineage>
        <taxon>Bacteria</taxon>
        <taxon>Pseudomonadati</taxon>
        <taxon>Bacteroidota</taxon>
        <taxon>Flavobacteriia</taxon>
        <taxon>Flavobacteriales</taxon>
        <taxon>Flavobacteriaceae</taxon>
        <taxon>Aureibaculum</taxon>
    </lineage>
</organism>
<dbReference type="InterPro" id="IPR000182">
    <property type="entry name" value="GNAT_dom"/>
</dbReference>
<evidence type="ECO:0000256" key="1">
    <source>
        <dbReference type="ARBA" id="ARBA00022679"/>
    </source>
</evidence>
<dbReference type="GO" id="GO:0016747">
    <property type="term" value="F:acyltransferase activity, transferring groups other than amino-acyl groups"/>
    <property type="evidence" value="ECO:0007669"/>
    <property type="project" value="InterPro"/>
</dbReference>
<evidence type="ECO:0000256" key="2">
    <source>
        <dbReference type="ARBA" id="ARBA00023315"/>
    </source>
</evidence>
<dbReference type="PANTHER" id="PTHR42919">
    <property type="entry name" value="N-ALPHA-ACETYLTRANSFERASE"/>
    <property type="match status" value="1"/>
</dbReference>
<dbReference type="KEGG" id="fbe:FF125_06325"/>
<protein>
    <submittedName>
        <fullName evidence="4">GNAT family N-acetyltransferase</fullName>
    </submittedName>
</protein>
<gene>
    <name evidence="4" type="ORF">FF125_06325</name>
</gene>
<dbReference type="Pfam" id="PF00583">
    <property type="entry name" value="Acetyltransf_1"/>
    <property type="match status" value="1"/>
</dbReference>
<reference evidence="4 5" key="1">
    <citation type="submission" date="2019-05" db="EMBL/GenBank/DDBJ databases">
        <title>Algicella ahnfeltiae gen. nov., sp. nov., a novel marine bacterium of the family Flavobacteriaceae isolated from a red alga.</title>
        <authorList>
            <person name="Nedashkovskaya O.I."/>
            <person name="Kukhlevskiy A.D."/>
            <person name="Kim S.-G."/>
            <person name="Zhukova N.V."/>
            <person name="Mikhailov V.V."/>
        </authorList>
    </citation>
    <scope>NUCLEOTIDE SEQUENCE [LARGE SCALE GENOMIC DNA]</scope>
    <source>
        <strain evidence="4 5">10Alg115</strain>
    </source>
</reference>
<evidence type="ECO:0000313" key="5">
    <source>
        <dbReference type="Proteomes" id="UP000306229"/>
    </source>
</evidence>
<dbReference type="PANTHER" id="PTHR42919:SF8">
    <property type="entry name" value="N-ALPHA-ACETYLTRANSFERASE 50"/>
    <property type="match status" value="1"/>
</dbReference>
<dbReference type="PROSITE" id="PS51186">
    <property type="entry name" value="GNAT"/>
    <property type="match status" value="1"/>
</dbReference>
<keyword evidence="1 4" id="KW-0808">Transferase</keyword>
<dbReference type="InterPro" id="IPR051556">
    <property type="entry name" value="N-term/lysine_N-AcTrnsfr"/>
</dbReference>
<dbReference type="AlphaFoldDB" id="A0A5B7TXL9"/>
<dbReference type="SUPFAM" id="SSF55729">
    <property type="entry name" value="Acyl-CoA N-acyltransferases (Nat)"/>
    <property type="match status" value="1"/>
</dbReference>
<proteinExistence type="predicted"/>
<evidence type="ECO:0000313" key="4">
    <source>
        <dbReference type="EMBL" id="QCX41008.1"/>
    </source>
</evidence>
<sequence length="171" mass="19928">MKIVKASIEDSELIAKIGKKSFLESHGNSASTEDINSFVSKTYTTKHISKEFENTKIQYHIIYFNDKAAGFSKIEFSTPNKDINELNVTKLDRLYLLKEFYGQKLGSKFFDFIIQLSKKNNQKGIWLAVWEENERAIHFYTKIGFKIAGKYNFKLSETRSNPNHIMFLKYS</sequence>
<dbReference type="Proteomes" id="UP000306229">
    <property type="component" value="Chromosome"/>
</dbReference>
<feature type="domain" description="N-acetyltransferase" evidence="3">
    <location>
        <begin position="1"/>
        <end position="171"/>
    </location>
</feature>
<evidence type="ECO:0000259" key="3">
    <source>
        <dbReference type="PROSITE" id="PS51186"/>
    </source>
</evidence>
<dbReference type="EMBL" id="CP040749">
    <property type="protein sequence ID" value="QCX41008.1"/>
    <property type="molecule type" value="Genomic_DNA"/>
</dbReference>
<dbReference type="InterPro" id="IPR016181">
    <property type="entry name" value="Acyl_CoA_acyltransferase"/>
</dbReference>
<keyword evidence="2" id="KW-0012">Acyltransferase</keyword>